<reference evidence="11 12" key="1">
    <citation type="submission" date="2016-03" db="EMBL/GenBank/DDBJ databases">
        <title>Complete genome sequence of Shewanella psychrophila WP2, a deep sea bacterium isolated from west Pacific sediment.</title>
        <authorList>
            <person name="Xu G."/>
            <person name="Jian H."/>
        </authorList>
    </citation>
    <scope>NUCLEOTIDE SEQUENCE [LARGE SCALE GENOMIC DNA]</scope>
    <source>
        <strain evidence="11 12">WP2</strain>
    </source>
</reference>
<dbReference type="InterPro" id="IPR004564">
    <property type="entry name" value="OM_lipoprot_carrier_LolA-like"/>
</dbReference>
<evidence type="ECO:0000256" key="4">
    <source>
        <dbReference type="ARBA" id="ARBA00014035"/>
    </source>
</evidence>
<dbReference type="Proteomes" id="UP000189545">
    <property type="component" value="Chromosome"/>
</dbReference>
<evidence type="ECO:0000256" key="1">
    <source>
        <dbReference type="ARBA" id="ARBA00004418"/>
    </source>
</evidence>
<evidence type="ECO:0000256" key="7">
    <source>
        <dbReference type="ARBA" id="ARBA00022764"/>
    </source>
</evidence>
<dbReference type="AlphaFoldDB" id="A0A1S6HL78"/>
<evidence type="ECO:0000256" key="6">
    <source>
        <dbReference type="ARBA" id="ARBA00022729"/>
    </source>
</evidence>
<keyword evidence="12" id="KW-1185">Reference proteome</keyword>
<dbReference type="OrthoDB" id="9787361at2"/>
<comment type="function">
    <text evidence="10">Participates in the translocation of lipoproteins from the inner membrane to the outer membrane. Only forms a complex with a lipoprotein if the residue after the N-terminal Cys is not an aspartate (The Asp acts as a targeting signal to indicate that the lipoprotein should stay in the inner membrane).</text>
</comment>
<dbReference type="KEGG" id="spsw:Sps_01071"/>
<keyword evidence="7 10" id="KW-0574">Periplasm</keyword>
<evidence type="ECO:0000313" key="12">
    <source>
        <dbReference type="Proteomes" id="UP000189545"/>
    </source>
</evidence>
<comment type="subcellular location">
    <subcellularLocation>
        <location evidence="1 10">Periplasm</location>
    </subcellularLocation>
</comment>
<dbReference type="RefSeq" id="WP_077751576.1">
    <property type="nucleotide sequence ID" value="NZ_CP014782.1"/>
</dbReference>
<dbReference type="EMBL" id="CP014782">
    <property type="protein sequence ID" value="AQS36259.1"/>
    <property type="molecule type" value="Genomic_DNA"/>
</dbReference>
<name>A0A1S6HL78_9GAMM</name>
<dbReference type="GO" id="GO:0044874">
    <property type="term" value="P:lipoprotein localization to outer membrane"/>
    <property type="evidence" value="ECO:0007669"/>
    <property type="project" value="UniProtKB-UniRule"/>
</dbReference>
<dbReference type="Pfam" id="PF03548">
    <property type="entry name" value="LolA"/>
    <property type="match status" value="1"/>
</dbReference>
<gene>
    <name evidence="10" type="primary">lolA</name>
    <name evidence="11" type="ORF">Sps_01071</name>
</gene>
<comment type="subunit">
    <text evidence="3 10">Monomer.</text>
</comment>
<protein>
    <recommendedName>
        <fullName evidence="4 10">Outer-membrane lipoprotein carrier protein</fullName>
    </recommendedName>
</protein>
<comment type="similarity">
    <text evidence="2 10">Belongs to the LolA family.</text>
</comment>
<evidence type="ECO:0000256" key="10">
    <source>
        <dbReference type="HAMAP-Rule" id="MF_00240"/>
    </source>
</evidence>
<feature type="chain" id="PRO_5013416864" description="Outer-membrane lipoprotein carrier protein" evidence="10">
    <location>
        <begin position="23"/>
        <end position="208"/>
    </location>
</feature>
<evidence type="ECO:0000256" key="8">
    <source>
        <dbReference type="ARBA" id="ARBA00022927"/>
    </source>
</evidence>
<dbReference type="PANTHER" id="PTHR35869">
    <property type="entry name" value="OUTER-MEMBRANE LIPOPROTEIN CARRIER PROTEIN"/>
    <property type="match status" value="1"/>
</dbReference>
<evidence type="ECO:0000256" key="2">
    <source>
        <dbReference type="ARBA" id="ARBA00007615"/>
    </source>
</evidence>
<dbReference type="NCBIfam" id="TIGR00547">
    <property type="entry name" value="lolA"/>
    <property type="match status" value="1"/>
</dbReference>
<dbReference type="InterPro" id="IPR029046">
    <property type="entry name" value="LolA/LolB/LppX"/>
</dbReference>
<evidence type="ECO:0000256" key="9">
    <source>
        <dbReference type="ARBA" id="ARBA00023186"/>
    </source>
</evidence>
<dbReference type="STRING" id="225848.Sps_01071"/>
<evidence type="ECO:0000256" key="5">
    <source>
        <dbReference type="ARBA" id="ARBA00022448"/>
    </source>
</evidence>
<sequence precursor="true">MRKSITLLAMALPLMASQFAVADESPALRAKLEQVATLKANFSQVVTDINNKQIQKGNGVFALAYPNQFYWHLTEPDESLIVADGTDVWIYNPFAEQVSVMDLNQAITASPIALLVHRDEATWAQYSVSLKGECFDIKPKSVDAGVESVKVCFKDKTLTQMVLEDQQGNVSSFELSDQTPITDAEKSLFKFTLPDDVDIDDQRLNAVN</sequence>
<keyword evidence="5 10" id="KW-0813">Transport</keyword>
<dbReference type="CDD" id="cd16325">
    <property type="entry name" value="LolA"/>
    <property type="match status" value="1"/>
</dbReference>
<evidence type="ECO:0000256" key="3">
    <source>
        <dbReference type="ARBA" id="ARBA00011245"/>
    </source>
</evidence>
<keyword evidence="9 10" id="KW-0143">Chaperone</keyword>
<evidence type="ECO:0000313" key="11">
    <source>
        <dbReference type="EMBL" id="AQS36259.1"/>
    </source>
</evidence>
<dbReference type="Gene3D" id="2.50.20.10">
    <property type="entry name" value="Lipoprotein localisation LolA/LolB/LppX"/>
    <property type="match status" value="1"/>
</dbReference>
<dbReference type="PANTHER" id="PTHR35869:SF1">
    <property type="entry name" value="OUTER-MEMBRANE LIPOPROTEIN CARRIER PROTEIN"/>
    <property type="match status" value="1"/>
</dbReference>
<proteinExistence type="inferred from homology"/>
<dbReference type="SUPFAM" id="SSF89392">
    <property type="entry name" value="Prokaryotic lipoproteins and lipoprotein localization factors"/>
    <property type="match status" value="1"/>
</dbReference>
<feature type="signal peptide" evidence="10">
    <location>
        <begin position="1"/>
        <end position="22"/>
    </location>
</feature>
<dbReference type="GO" id="GO:0030288">
    <property type="term" value="C:outer membrane-bounded periplasmic space"/>
    <property type="evidence" value="ECO:0007669"/>
    <property type="project" value="TreeGrafter"/>
</dbReference>
<accession>A0A1S6HL78</accession>
<keyword evidence="6 10" id="KW-0732">Signal</keyword>
<keyword evidence="8 10" id="KW-0653">Protein transport</keyword>
<dbReference type="InterPro" id="IPR018323">
    <property type="entry name" value="OM_lipoprot_carrier_LolA_Pbac"/>
</dbReference>
<dbReference type="GO" id="GO:0042953">
    <property type="term" value="P:lipoprotein transport"/>
    <property type="evidence" value="ECO:0007669"/>
    <property type="project" value="InterPro"/>
</dbReference>
<dbReference type="HAMAP" id="MF_00240">
    <property type="entry name" value="LolA"/>
    <property type="match status" value="1"/>
</dbReference>
<organism evidence="11 12">
    <name type="scientific">Shewanella psychrophila</name>
    <dbReference type="NCBI Taxonomy" id="225848"/>
    <lineage>
        <taxon>Bacteria</taxon>
        <taxon>Pseudomonadati</taxon>
        <taxon>Pseudomonadota</taxon>
        <taxon>Gammaproteobacteria</taxon>
        <taxon>Alteromonadales</taxon>
        <taxon>Shewanellaceae</taxon>
        <taxon>Shewanella</taxon>
    </lineage>
</organism>